<dbReference type="EMBL" id="CAEZXA010000010">
    <property type="protein sequence ID" value="CAB4665910.1"/>
    <property type="molecule type" value="Genomic_DNA"/>
</dbReference>
<dbReference type="GO" id="GO:0006302">
    <property type="term" value="P:double-strand break repair"/>
    <property type="evidence" value="ECO:0007669"/>
    <property type="project" value="TreeGrafter"/>
</dbReference>
<dbReference type="PROSITE" id="PS51192">
    <property type="entry name" value="HELICASE_ATP_BIND_1"/>
    <property type="match status" value="1"/>
</dbReference>
<evidence type="ECO:0000256" key="3">
    <source>
        <dbReference type="ARBA" id="ARBA00023125"/>
    </source>
</evidence>
<dbReference type="AlphaFoldDB" id="A0A6J6LVJ5"/>
<dbReference type="Gene3D" id="3.40.50.300">
    <property type="entry name" value="P-loop containing nucleotide triphosphate hydrolases"/>
    <property type="match status" value="1"/>
</dbReference>
<dbReference type="InterPro" id="IPR014001">
    <property type="entry name" value="Helicase_ATP-bd"/>
</dbReference>
<keyword evidence="1" id="KW-0547">Nucleotide-binding</keyword>
<dbReference type="GO" id="GO:0003677">
    <property type="term" value="F:DNA binding"/>
    <property type="evidence" value="ECO:0007669"/>
    <property type="project" value="UniProtKB-KW"/>
</dbReference>
<dbReference type="InterPro" id="IPR027417">
    <property type="entry name" value="P-loop_NTPase"/>
</dbReference>
<protein>
    <submittedName>
        <fullName evidence="5">Unannotated protein</fullName>
    </submittedName>
</protein>
<dbReference type="PANTHER" id="PTHR30580:SF0">
    <property type="entry name" value="PRIMOSOMAL PROTEIN N"/>
    <property type="match status" value="1"/>
</dbReference>
<sequence length="543" mass="58146">MLNGRRVGGWITSVSRYGEGDVSGVPLDRLMPIVSVSGVGVEPDLIPLTKWISERWWGSWRSVLSSASAPRMRERIVHSRRTRFQDIGTDSVSVATAELFAAGGGLLVIPPSLSSLAVVVRLACIGPVLVICPSQKMASMGAAFLRRKGLSTALVPDEWEGARGGVDVVIGARSAVFAPCSDMVAIVVIDEHDELFKEERSPAWDATSVAIERARRAGVPIVCTSAIPSAQSRHFFDHRVMQVLTDGGWPRITVVDLSDIPVANSLLSSELLESVGTSGATTVCVLNTKGKARLIVCKSCRDVQACPTCSSLLTSDDNNNLWCVRCQESHGGVCLGCGRAAFTVPRGGVSQLVSQIQASTRNPVVEISSDSPDDWSKGTVFIGTEAVLHRIPAADTVVFADIDRDLSAPRMTGAHEVLSMIAKAARMVGANGTLVIQTRQVQNPVIVALSQSDVSAALYEWALQDLEQRRSLSLPPFGALARVTVAEPHSLTEVSLPKDVHTARDNDAVLVRGPSREKLDEAIGVIKSQLGVAVRVHVDPFRY</sequence>
<accession>A0A6J6LVJ5</accession>
<evidence type="ECO:0000259" key="4">
    <source>
        <dbReference type="PROSITE" id="PS51192"/>
    </source>
</evidence>
<keyword evidence="3" id="KW-0238">DNA-binding</keyword>
<dbReference type="GO" id="GO:0005524">
    <property type="term" value="F:ATP binding"/>
    <property type="evidence" value="ECO:0007669"/>
    <property type="project" value="UniProtKB-KW"/>
</dbReference>
<dbReference type="GO" id="GO:0043138">
    <property type="term" value="F:3'-5' DNA helicase activity"/>
    <property type="evidence" value="ECO:0007669"/>
    <property type="project" value="TreeGrafter"/>
</dbReference>
<evidence type="ECO:0000256" key="2">
    <source>
        <dbReference type="ARBA" id="ARBA00022840"/>
    </source>
</evidence>
<gene>
    <name evidence="5" type="ORF">UFOPK2334_00236</name>
</gene>
<organism evidence="5">
    <name type="scientific">freshwater metagenome</name>
    <dbReference type="NCBI Taxonomy" id="449393"/>
    <lineage>
        <taxon>unclassified sequences</taxon>
        <taxon>metagenomes</taxon>
        <taxon>ecological metagenomes</taxon>
    </lineage>
</organism>
<dbReference type="GO" id="GO:0006270">
    <property type="term" value="P:DNA replication initiation"/>
    <property type="evidence" value="ECO:0007669"/>
    <property type="project" value="TreeGrafter"/>
</dbReference>
<feature type="domain" description="Helicase ATP-binding" evidence="4">
    <location>
        <begin position="97"/>
        <end position="246"/>
    </location>
</feature>
<dbReference type="GO" id="GO:0006310">
    <property type="term" value="P:DNA recombination"/>
    <property type="evidence" value="ECO:0007669"/>
    <property type="project" value="TreeGrafter"/>
</dbReference>
<reference evidence="5" key="1">
    <citation type="submission" date="2020-05" db="EMBL/GenBank/DDBJ databases">
        <authorList>
            <person name="Chiriac C."/>
            <person name="Salcher M."/>
            <person name="Ghai R."/>
            <person name="Kavagutti S V."/>
        </authorList>
    </citation>
    <scope>NUCLEOTIDE SEQUENCE</scope>
</reference>
<proteinExistence type="predicted"/>
<evidence type="ECO:0000256" key="1">
    <source>
        <dbReference type="ARBA" id="ARBA00022741"/>
    </source>
</evidence>
<evidence type="ECO:0000313" key="5">
    <source>
        <dbReference type="EMBL" id="CAB4665910.1"/>
    </source>
</evidence>
<keyword evidence="2" id="KW-0067">ATP-binding</keyword>
<name>A0A6J6LVJ5_9ZZZZ</name>
<dbReference type="PANTHER" id="PTHR30580">
    <property type="entry name" value="PRIMOSOMAL PROTEIN N"/>
    <property type="match status" value="1"/>
</dbReference>